<dbReference type="EMBL" id="JAHBOM010000011">
    <property type="protein sequence ID" value="MBU8824322.1"/>
    <property type="molecule type" value="Genomic_DNA"/>
</dbReference>
<reference evidence="1 2" key="1">
    <citation type="submission" date="2021-05" db="EMBL/GenBank/DDBJ databases">
        <title>Draft Genome Sequences of Clinical Respiratory Isolates of Mycobacterium goodii Recovered in Ireland.</title>
        <authorList>
            <person name="Flanagan P.R."/>
            <person name="Mok S."/>
            <person name="Roycroft E."/>
            <person name="Rogers T.R."/>
            <person name="Fitzgibbon M."/>
        </authorList>
    </citation>
    <scope>NUCLEOTIDE SEQUENCE [LARGE SCALE GENOMIC DNA]</scope>
    <source>
        <strain evidence="1 2">14IE55</strain>
    </source>
</reference>
<dbReference type="Proteomes" id="UP000696413">
    <property type="component" value="Unassembled WGS sequence"/>
</dbReference>
<accession>A0ABS6HNQ1</accession>
<sequence length="82" mass="9009">MQLSVAQQLLENNIGDPGYFRQLGLINPDTGQLIQLQGNEAKYETALNSYFNDINPAVKSAIEDYEDSVRDALPVAEGHTGK</sequence>
<organism evidence="1 2">
    <name type="scientific">Mycolicibacterium goodii</name>
    <name type="common">Mycobacterium goodii</name>
    <dbReference type="NCBI Taxonomy" id="134601"/>
    <lineage>
        <taxon>Bacteria</taxon>
        <taxon>Bacillati</taxon>
        <taxon>Actinomycetota</taxon>
        <taxon>Actinomycetes</taxon>
        <taxon>Mycobacteriales</taxon>
        <taxon>Mycobacteriaceae</taxon>
        <taxon>Mycolicibacterium</taxon>
    </lineage>
</organism>
<comment type="caution">
    <text evidence="1">The sequence shown here is derived from an EMBL/GenBank/DDBJ whole genome shotgun (WGS) entry which is preliminary data.</text>
</comment>
<dbReference type="RefSeq" id="WP_133120781.1">
    <property type="nucleotide sequence ID" value="NZ_JAHBOJ010000025.1"/>
</dbReference>
<protein>
    <submittedName>
        <fullName evidence="1">Uncharacterized protein</fullName>
    </submittedName>
</protein>
<proteinExistence type="predicted"/>
<evidence type="ECO:0000313" key="2">
    <source>
        <dbReference type="Proteomes" id="UP000696413"/>
    </source>
</evidence>
<name>A0ABS6HNQ1_MYCGD</name>
<gene>
    <name evidence="1" type="ORF">KL859_15765</name>
</gene>
<keyword evidence="2" id="KW-1185">Reference proteome</keyword>
<evidence type="ECO:0000313" key="1">
    <source>
        <dbReference type="EMBL" id="MBU8824322.1"/>
    </source>
</evidence>